<dbReference type="EMBL" id="AP023322">
    <property type="protein sequence ID" value="BCI61996.1"/>
    <property type="molecule type" value="Genomic_DNA"/>
</dbReference>
<dbReference type="KEGG" id="copr:Cop2CBH44_03490"/>
<evidence type="ECO:0000313" key="1">
    <source>
        <dbReference type="EMBL" id="BCI61996.1"/>
    </source>
</evidence>
<protein>
    <submittedName>
        <fullName evidence="1">Uncharacterized protein</fullName>
    </submittedName>
</protein>
<gene>
    <name evidence="1" type="ORF">Cop2CBH44_03490</name>
</gene>
<accession>A0A7G1HQU1</accession>
<sequence>MEQTGSEWKETGSEITIREIVSWLTLLYLYCRTIPGSSTEYLRATRFLRIDGKYI</sequence>
<dbReference type="AlphaFoldDB" id="A0A7G1HQU1"/>
<reference evidence="2" key="1">
    <citation type="submission" date="2020-07" db="EMBL/GenBank/DDBJ databases">
        <title>Complete genome sequencing of Coprobacter sp. strain 2CBH44.</title>
        <authorList>
            <person name="Sakamoto M."/>
            <person name="Murakami T."/>
            <person name="Mori H."/>
        </authorList>
    </citation>
    <scope>NUCLEOTIDE SEQUENCE [LARGE SCALE GENOMIC DNA]</scope>
    <source>
        <strain evidence="2">2CBH44</strain>
    </source>
</reference>
<organism evidence="1 2">
    <name type="scientific">Coprobacter secundus subsp. similis</name>
    <dbReference type="NCBI Taxonomy" id="2751153"/>
    <lineage>
        <taxon>Bacteria</taxon>
        <taxon>Pseudomonadati</taxon>
        <taxon>Bacteroidota</taxon>
        <taxon>Bacteroidia</taxon>
        <taxon>Bacteroidales</taxon>
        <taxon>Barnesiellaceae</taxon>
        <taxon>Coprobacter</taxon>
    </lineage>
</organism>
<evidence type="ECO:0000313" key="2">
    <source>
        <dbReference type="Proteomes" id="UP000594042"/>
    </source>
</evidence>
<name>A0A7G1HQU1_9BACT</name>
<dbReference type="Proteomes" id="UP000594042">
    <property type="component" value="Chromosome"/>
</dbReference>
<keyword evidence="2" id="KW-1185">Reference proteome</keyword>
<dbReference type="RefSeq" id="WP_021930732.1">
    <property type="nucleotide sequence ID" value="NZ_AP023322.1"/>
</dbReference>
<proteinExistence type="predicted"/>